<feature type="non-terminal residue" evidence="3">
    <location>
        <position position="419"/>
    </location>
</feature>
<dbReference type="InterPro" id="IPR010221">
    <property type="entry name" value="VCBS_dom"/>
</dbReference>
<sequence>MAGSIGVIRQVVGEVFAVAANGSRRPLTEGDRVFAGEQLVTGAQGAVAVTLSNGQELVLGRDSSMPLNNSLLAGAPDASQSGTDEAPTAPSQQDLTDVEKLQAAIEAGVDPTKVAEATAAGPGGGAGGGNAGGGHSFVLLGETAGRVDPSIGFPTGPISFGVEFPQPEVGIPDIPEPEVVPVNGVPVARDDAQSINEGDESVQGNVLDNDDGGPDLPTAFVSWQAPGATSGANGSLLVNTPYGVVTLNPDGSYSFQLANGTPAVEGLEEGETVNLGFGYNIQDSNGDQSSANLVITITGSNDVPTVEVSTPGAGGSLAQVFEKGLVDGSSAGDGSDVTTGSFTVADSDGLANLKTLSVGSLSVDLTTSGFASLVGQSFTTAHGTVLITGYSNGTYSFSYTLTSATTDAAGLETDGFLIT</sequence>
<keyword evidence="4" id="KW-1185">Reference proteome</keyword>
<feature type="domain" description="RapA2 cadherin-like" evidence="2">
    <location>
        <begin position="179"/>
        <end position="255"/>
    </location>
</feature>
<dbReference type="NCBIfam" id="NF033682">
    <property type="entry name" value="retention_LapA"/>
    <property type="match status" value="1"/>
</dbReference>
<comment type="caution">
    <text evidence="3">The sequence shown here is derived from an EMBL/GenBank/DDBJ whole genome shotgun (WGS) entry which is preliminary data.</text>
</comment>
<evidence type="ECO:0000256" key="1">
    <source>
        <dbReference type="SAM" id="MobiDB-lite"/>
    </source>
</evidence>
<proteinExistence type="predicted"/>
<feature type="region of interest" description="Disordered" evidence="1">
    <location>
        <begin position="68"/>
        <end position="95"/>
    </location>
</feature>
<reference evidence="3 4" key="1">
    <citation type="submission" date="2022-07" db="EMBL/GenBank/DDBJ databases">
        <title>Genome Analysis of Selected Gammaproteobacteria from Nigerian Food snails.</title>
        <authorList>
            <person name="Okafor A.C."/>
        </authorList>
    </citation>
    <scope>NUCLEOTIDE SEQUENCE [LARGE SCALE GENOMIC DNA]</scope>
    <source>
        <strain evidence="3 4">Awg 2</strain>
    </source>
</reference>
<organism evidence="3 4">
    <name type="scientific">Metapseudomonas resinovorans</name>
    <name type="common">Pseudomonas resinovorans</name>
    <dbReference type="NCBI Taxonomy" id="53412"/>
    <lineage>
        <taxon>Bacteria</taxon>
        <taxon>Pseudomonadati</taxon>
        <taxon>Pseudomonadota</taxon>
        <taxon>Gammaproteobacteria</taxon>
        <taxon>Pseudomonadales</taxon>
        <taxon>Pseudomonadaceae</taxon>
        <taxon>Metapseudomonas</taxon>
    </lineage>
</organism>
<name>A0ABT4YBL4_METRE</name>
<dbReference type="Proteomes" id="UP001211689">
    <property type="component" value="Unassembled WGS sequence"/>
</dbReference>
<protein>
    <submittedName>
        <fullName evidence="3">Retention module-containing protein</fullName>
    </submittedName>
</protein>
<evidence type="ECO:0000313" key="4">
    <source>
        <dbReference type="Proteomes" id="UP001211689"/>
    </source>
</evidence>
<evidence type="ECO:0000259" key="2">
    <source>
        <dbReference type="Pfam" id="PF17803"/>
    </source>
</evidence>
<feature type="compositionally biased region" description="Polar residues" evidence="1">
    <location>
        <begin position="78"/>
        <end position="95"/>
    </location>
</feature>
<accession>A0ABT4YBL4</accession>
<dbReference type="Pfam" id="PF17803">
    <property type="entry name" value="Cadherin_4"/>
    <property type="match status" value="1"/>
</dbReference>
<dbReference type="NCBIfam" id="TIGR01965">
    <property type="entry name" value="VCBS_repeat"/>
    <property type="match status" value="1"/>
</dbReference>
<dbReference type="InterPro" id="IPR040853">
    <property type="entry name" value="RapA2_cadherin-like"/>
</dbReference>
<dbReference type="EMBL" id="JANEWF010000040">
    <property type="protein sequence ID" value="MDA8486111.1"/>
    <property type="molecule type" value="Genomic_DNA"/>
</dbReference>
<evidence type="ECO:0000313" key="3">
    <source>
        <dbReference type="EMBL" id="MDA8486111.1"/>
    </source>
</evidence>
<dbReference type="InterPro" id="IPR047777">
    <property type="entry name" value="LapA-like_RM"/>
</dbReference>
<dbReference type="RefSeq" id="WP_271472157.1">
    <property type="nucleotide sequence ID" value="NZ_JANEWF010000040.1"/>
</dbReference>
<gene>
    <name evidence="3" type="ORF">NNO07_23865</name>
</gene>